<dbReference type="Proteomes" id="UP000006787">
    <property type="component" value="Unassembled WGS sequence"/>
</dbReference>
<name>K2PKC7_9LACT</name>
<dbReference type="EMBL" id="AMQS01000037">
    <property type="protein sequence ID" value="EKF50634.1"/>
    <property type="molecule type" value="Genomic_DNA"/>
</dbReference>
<organism evidence="2 3">
    <name type="scientific">Lactococcus garvieae DCC43</name>
    <dbReference type="NCBI Taxonomy" id="1231377"/>
    <lineage>
        <taxon>Bacteria</taxon>
        <taxon>Bacillati</taxon>
        <taxon>Bacillota</taxon>
        <taxon>Bacilli</taxon>
        <taxon>Lactobacillales</taxon>
        <taxon>Streptococcaceae</taxon>
        <taxon>Lactococcus</taxon>
    </lineage>
</organism>
<dbReference type="AlphaFoldDB" id="K2PKC7"/>
<evidence type="ECO:0000313" key="3">
    <source>
        <dbReference type="Proteomes" id="UP000006787"/>
    </source>
</evidence>
<proteinExistence type="predicted"/>
<keyword evidence="1" id="KW-1133">Transmembrane helix</keyword>
<dbReference type="RefSeq" id="WP_003136605.1">
    <property type="nucleotide sequence ID" value="NZ_AMQS01000037.1"/>
</dbReference>
<keyword evidence="1" id="KW-0812">Transmembrane</keyword>
<evidence type="ECO:0000313" key="2">
    <source>
        <dbReference type="EMBL" id="EKF50634.1"/>
    </source>
</evidence>
<sequence length="48" mass="5499">MEQTDTIPGRTSIYCILMFVVIAFVPVWMPLLCLGILLKNAKEFIKKL</sequence>
<gene>
    <name evidence="2" type="ORF">C426_1986</name>
</gene>
<reference evidence="2 3" key="1">
    <citation type="journal article" date="2012" name="J. Bacteriol.">
        <title>Genome Sequence of the Bacteriocin-Producing Strain Lactococcus garvieae DCC43.</title>
        <authorList>
            <person name="Gabrielsen C."/>
            <person name="Brede D.A."/>
            <person name="Hernandez P.E."/>
            <person name="Nes I.F."/>
            <person name="Diep D.B."/>
        </authorList>
    </citation>
    <scope>NUCLEOTIDE SEQUENCE [LARGE SCALE GENOMIC DNA]</scope>
    <source>
        <strain evidence="2 3">DCC43</strain>
    </source>
</reference>
<evidence type="ECO:0000256" key="1">
    <source>
        <dbReference type="SAM" id="Phobius"/>
    </source>
</evidence>
<keyword evidence="1" id="KW-0472">Membrane</keyword>
<dbReference type="PATRIC" id="fig|1231377.3.peg.1966"/>
<accession>K2PKC7</accession>
<protein>
    <submittedName>
        <fullName evidence="2">Uncharacterized protein</fullName>
    </submittedName>
</protein>
<comment type="caution">
    <text evidence="2">The sequence shown here is derived from an EMBL/GenBank/DDBJ whole genome shotgun (WGS) entry which is preliminary data.</text>
</comment>
<feature type="transmembrane region" description="Helical" evidence="1">
    <location>
        <begin position="12"/>
        <end position="38"/>
    </location>
</feature>